<feature type="transmembrane region" description="Helical" evidence="9">
    <location>
        <begin position="368"/>
        <end position="397"/>
    </location>
</feature>
<proteinExistence type="inferred from homology"/>
<feature type="transmembrane region" description="Helical" evidence="9">
    <location>
        <begin position="75"/>
        <end position="97"/>
    </location>
</feature>
<evidence type="ECO:0000256" key="4">
    <source>
        <dbReference type="ARBA" id="ARBA00022475"/>
    </source>
</evidence>
<feature type="transmembrane region" description="Helical" evidence="9">
    <location>
        <begin position="117"/>
        <end position="137"/>
    </location>
</feature>
<keyword evidence="3 9" id="KW-0813">Transport</keyword>
<feature type="transmembrane region" description="Helical" evidence="9">
    <location>
        <begin position="335"/>
        <end position="356"/>
    </location>
</feature>
<dbReference type="GO" id="GO:0015190">
    <property type="term" value="F:L-leucine transmembrane transporter activity"/>
    <property type="evidence" value="ECO:0007669"/>
    <property type="project" value="TreeGrafter"/>
</dbReference>
<evidence type="ECO:0000313" key="10">
    <source>
        <dbReference type="EMBL" id="SEK90319.1"/>
    </source>
</evidence>
<dbReference type="GO" id="GO:0005304">
    <property type="term" value="F:L-valine transmembrane transporter activity"/>
    <property type="evidence" value="ECO:0007669"/>
    <property type="project" value="TreeGrafter"/>
</dbReference>
<dbReference type="PANTHER" id="PTHR30588">
    <property type="entry name" value="BRANCHED-CHAIN AMINO ACID TRANSPORT SYSTEM 2 CARRIER PROTEIN"/>
    <property type="match status" value="1"/>
</dbReference>
<keyword evidence="11" id="KW-1185">Reference proteome</keyword>
<evidence type="ECO:0000256" key="3">
    <source>
        <dbReference type="ARBA" id="ARBA00022448"/>
    </source>
</evidence>
<feature type="transmembrane region" description="Helical" evidence="9">
    <location>
        <begin position="40"/>
        <end position="63"/>
    </location>
</feature>
<evidence type="ECO:0000256" key="1">
    <source>
        <dbReference type="ARBA" id="ARBA00004651"/>
    </source>
</evidence>
<evidence type="ECO:0000256" key="9">
    <source>
        <dbReference type="RuleBase" id="RU362122"/>
    </source>
</evidence>
<dbReference type="GO" id="GO:0005886">
    <property type="term" value="C:plasma membrane"/>
    <property type="evidence" value="ECO:0007669"/>
    <property type="project" value="UniProtKB-SubCell"/>
</dbReference>
<feature type="transmembrane region" description="Helical" evidence="9">
    <location>
        <begin position="224"/>
        <end position="248"/>
    </location>
</feature>
<keyword evidence="5 9" id="KW-0812">Transmembrane</keyword>
<feature type="transmembrane region" description="Helical" evidence="9">
    <location>
        <begin position="9"/>
        <end position="28"/>
    </location>
</feature>
<evidence type="ECO:0000256" key="8">
    <source>
        <dbReference type="ARBA" id="ARBA00023136"/>
    </source>
</evidence>
<feature type="transmembrane region" description="Helical" evidence="9">
    <location>
        <begin position="279"/>
        <end position="299"/>
    </location>
</feature>
<dbReference type="AlphaFoldDB" id="A0A1H7KU45"/>
<dbReference type="Proteomes" id="UP000185766">
    <property type="component" value="Unassembled WGS sequence"/>
</dbReference>
<comment type="function">
    <text evidence="9">Component of the transport system for branched-chain amino acids.</text>
</comment>
<dbReference type="InterPro" id="IPR004685">
    <property type="entry name" value="Brnchd-chn_aa_trnsp_Livcs"/>
</dbReference>
<comment type="similarity">
    <text evidence="2 9">Belongs to the branched chain amino acid transporter family.</text>
</comment>
<dbReference type="RefSeq" id="WP_074866846.1">
    <property type="nucleotide sequence ID" value="NZ_FOAS01000006.1"/>
</dbReference>
<dbReference type="GO" id="GO:0015188">
    <property type="term" value="F:L-isoleucine transmembrane transporter activity"/>
    <property type="evidence" value="ECO:0007669"/>
    <property type="project" value="TreeGrafter"/>
</dbReference>
<dbReference type="PANTHER" id="PTHR30588:SF0">
    <property type="entry name" value="BRANCHED-CHAIN AMINO ACID PERMEASE BRNQ"/>
    <property type="match status" value="1"/>
</dbReference>
<keyword evidence="7 9" id="KW-1133">Transmembrane helix</keyword>
<keyword evidence="4" id="KW-1003">Cell membrane</keyword>
<dbReference type="GO" id="GO:0015820">
    <property type="term" value="P:L-leucine transport"/>
    <property type="evidence" value="ECO:0007669"/>
    <property type="project" value="TreeGrafter"/>
</dbReference>
<keyword evidence="6 9" id="KW-0029">Amino-acid transport</keyword>
<feature type="transmembrane region" description="Helical" evidence="9">
    <location>
        <begin position="311"/>
        <end position="329"/>
    </location>
</feature>
<dbReference type="NCBIfam" id="TIGR00796">
    <property type="entry name" value="livcs"/>
    <property type="match status" value="1"/>
</dbReference>
<organism evidence="10 11">
    <name type="scientific">Atopomonas hussainii</name>
    <dbReference type="NCBI Taxonomy" id="1429083"/>
    <lineage>
        <taxon>Bacteria</taxon>
        <taxon>Pseudomonadati</taxon>
        <taxon>Pseudomonadota</taxon>
        <taxon>Gammaproteobacteria</taxon>
        <taxon>Pseudomonadales</taxon>
        <taxon>Pseudomonadaceae</taxon>
        <taxon>Atopomonas</taxon>
    </lineage>
</organism>
<dbReference type="Pfam" id="PF05525">
    <property type="entry name" value="Branch_AA_trans"/>
    <property type="match status" value="1"/>
</dbReference>
<reference evidence="10 11" key="1">
    <citation type="submission" date="2016-10" db="EMBL/GenBank/DDBJ databases">
        <authorList>
            <person name="de Groot N.N."/>
        </authorList>
    </citation>
    <scope>NUCLEOTIDE SEQUENCE [LARGE SCALE GENOMIC DNA]</scope>
    <source>
        <strain evidence="10 11">JCM 19513</strain>
    </source>
</reference>
<evidence type="ECO:0000256" key="2">
    <source>
        <dbReference type="ARBA" id="ARBA00008540"/>
    </source>
</evidence>
<feature type="transmembrane region" description="Helical" evidence="9">
    <location>
        <begin position="409"/>
        <end position="427"/>
    </location>
</feature>
<evidence type="ECO:0000256" key="5">
    <source>
        <dbReference type="ARBA" id="ARBA00022692"/>
    </source>
</evidence>
<evidence type="ECO:0000256" key="7">
    <source>
        <dbReference type="ARBA" id="ARBA00022989"/>
    </source>
</evidence>
<evidence type="ECO:0000313" key="11">
    <source>
        <dbReference type="Proteomes" id="UP000185766"/>
    </source>
</evidence>
<feature type="transmembrane region" description="Helical" evidence="9">
    <location>
        <begin position="149"/>
        <end position="170"/>
    </location>
</feature>
<accession>A0A1H7KU45</accession>
<dbReference type="STRING" id="1429083.GCA_001885685_01011"/>
<keyword evidence="8 9" id="KW-0472">Membrane</keyword>
<name>A0A1H7KU45_9GAMM</name>
<protein>
    <recommendedName>
        <fullName evidence="9">Branched-chain amino acid transport system carrier protein</fullName>
    </recommendedName>
</protein>
<comment type="subcellular location">
    <subcellularLocation>
        <location evidence="9">Cell inner membrane</location>
        <topology evidence="9">Multi-pass membrane protein</topology>
    </subcellularLocation>
    <subcellularLocation>
        <location evidence="1">Cell membrane</location>
        <topology evidence="1">Multi-pass membrane protein</topology>
    </subcellularLocation>
</comment>
<dbReference type="EMBL" id="FOAS01000006">
    <property type="protein sequence ID" value="SEK90319.1"/>
    <property type="molecule type" value="Genomic_DNA"/>
</dbReference>
<evidence type="ECO:0000256" key="6">
    <source>
        <dbReference type="ARBA" id="ARBA00022970"/>
    </source>
</evidence>
<dbReference type="GO" id="GO:0015818">
    <property type="term" value="P:isoleucine transport"/>
    <property type="evidence" value="ECO:0007669"/>
    <property type="project" value="TreeGrafter"/>
</dbReference>
<sequence>MNALKSQDILALGFMTFALFLGAGNIIFPPAAGLAAGENLWQAAFGFLLTAVGLPLITLLAIARVGGGMEQLTAPLGKVAAAVFGVAVYLAIGPLFATPRTAVVSFEMGVAPFVGNSALSLGVYTLVFFALVLWLSLRPGELLDRVGKWITPLLLLSLVLLGGAALLFPAGEIAAPAEAYATRPAIKGFLEGYLTMDTLGALVFGIVITTAIRDRGIRDDALISRYTIFAGVIAAIGLALVYLAFFYLGAASHSIAAGAENGVAVLTAYVQHTLGMPGLVLLASVIILACLTTAVGLLTACGEYFASLLPVSYRTLVIVLAVFSLLVANQGLSQLIALSIPVLVGLYPLAIVLVALNLLKPLWQRPEWVFRPVMLGALVFGVFDGLATAGFAVPALIKQLPLADSSLGWLLPVAVLLLACAALDRLAPSAKVAKVVANA</sequence>
<feature type="transmembrane region" description="Helical" evidence="9">
    <location>
        <begin position="190"/>
        <end position="212"/>
    </location>
</feature>
<gene>
    <name evidence="10" type="ORF">SAMN05216214_10681</name>
</gene>